<organism evidence="1 2">
    <name type="scientific">Microbacterium testaceum (strain StLB037)</name>
    <dbReference type="NCBI Taxonomy" id="979556"/>
    <lineage>
        <taxon>Bacteria</taxon>
        <taxon>Bacillati</taxon>
        <taxon>Actinomycetota</taxon>
        <taxon>Actinomycetes</taxon>
        <taxon>Micrococcales</taxon>
        <taxon>Microbacteriaceae</taxon>
        <taxon>Microbacterium</taxon>
    </lineage>
</organism>
<reference evidence="1 2" key="1">
    <citation type="submission" date="2016-10" db="EMBL/GenBank/DDBJ databases">
        <authorList>
            <person name="de Groot N.N."/>
        </authorList>
    </citation>
    <scope>NUCLEOTIDE SEQUENCE [LARGE SCALE GENOMIC DNA]</scope>
    <source>
        <strain evidence="1 2">StLB037</strain>
    </source>
</reference>
<evidence type="ECO:0000313" key="2">
    <source>
        <dbReference type="Proteomes" id="UP000186456"/>
    </source>
</evidence>
<protein>
    <submittedName>
        <fullName evidence="1">Uncharacterized protein</fullName>
    </submittedName>
</protein>
<evidence type="ECO:0000313" key="1">
    <source>
        <dbReference type="EMBL" id="SDP16693.1"/>
    </source>
</evidence>
<accession>A0A1H0QH29</accession>
<gene>
    <name evidence="1" type="ORF">SAMN04487788_2324</name>
</gene>
<sequence length="106" mass="11747">MAEFRALSSELDPDPLSVPLTVAESDHILARFERGELRPRGDRDQRRRKEVELERALRTLRGDPRGRDPRAVRASSWRGAIIHEFADALPGAGASLEVSPHTVAVG</sequence>
<dbReference type="EMBL" id="FNJN01000005">
    <property type="protein sequence ID" value="SDP16693.1"/>
    <property type="molecule type" value="Genomic_DNA"/>
</dbReference>
<dbReference type="AlphaFoldDB" id="A0A1H0QH29"/>
<dbReference type="Proteomes" id="UP000186456">
    <property type="component" value="Unassembled WGS sequence"/>
</dbReference>
<name>A0A1H0QH29_MICTS</name>
<dbReference type="RefSeq" id="WP_074695848.1">
    <property type="nucleotide sequence ID" value="NZ_FNJN01000005.1"/>
</dbReference>
<proteinExistence type="predicted"/>